<feature type="domain" description="Core" evidence="1">
    <location>
        <begin position="2"/>
        <end position="102"/>
    </location>
</feature>
<dbReference type="Pfam" id="PF01521">
    <property type="entry name" value="Fe-S_biosyn"/>
    <property type="match status" value="1"/>
</dbReference>
<dbReference type="Gene3D" id="2.60.300.12">
    <property type="entry name" value="HesB-like domain"/>
    <property type="match status" value="1"/>
</dbReference>
<dbReference type="Proteomes" id="UP000663929">
    <property type="component" value="Chromosome"/>
</dbReference>
<organism evidence="2 3">
    <name type="scientific">Sulfidibacter corallicola</name>
    <dbReference type="NCBI Taxonomy" id="2818388"/>
    <lineage>
        <taxon>Bacteria</taxon>
        <taxon>Pseudomonadati</taxon>
        <taxon>Acidobacteriota</taxon>
        <taxon>Holophagae</taxon>
        <taxon>Acanthopleuribacterales</taxon>
        <taxon>Acanthopleuribacteraceae</taxon>
        <taxon>Sulfidibacter</taxon>
    </lineage>
</organism>
<gene>
    <name evidence="2" type="ORF">J3U87_16040</name>
</gene>
<dbReference type="InterPro" id="IPR000361">
    <property type="entry name" value="ATAP_core_dom"/>
</dbReference>
<evidence type="ECO:0000313" key="2">
    <source>
        <dbReference type="EMBL" id="QTD53960.1"/>
    </source>
</evidence>
<dbReference type="InterPro" id="IPR031108">
    <property type="entry name" value="IscA_plant_cyanobact"/>
</dbReference>
<proteinExistence type="predicted"/>
<name>A0A8A4TWV6_SULCO</name>
<dbReference type="GO" id="GO:0016226">
    <property type="term" value="P:iron-sulfur cluster assembly"/>
    <property type="evidence" value="ECO:0007669"/>
    <property type="project" value="InterPro"/>
</dbReference>
<evidence type="ECO:0000313" key="3">
    <source>
        <dbReference type="Proteomes" id="UP000663929"/>
    </source>
</evidence>
<accession>A0A8A4TWV6</accession>
<dbReference type="EMBL" id="CP071793">
    <property type="protein sequence ID" value="QTD53960.1"/>
    <property type="molecule type" value="Genomic_DNA"/>
</dbReference>
<dbReference type="NCBIfam" id="TIGR00049">
    <property type="entry name" value="iron-sulfur cluster assembly accessory protein"/>
    <property type="match status" value="1"/>
</dbReference>
<dbReference type="GO" id="GO:0051537">
    <property type="term" value="F:2 iron, 2 sulfur cluster binding"/>
    <property type="evidence" value="ECO:0007669"/>
    <property type="project" value="UniProtKB-ARBA"/>
</dbReference>
<dbReference type="InterPro" id="IPR035903">
    <property type="entry name" value="HesB-like_dom_sf"/>
</dbReference>
<dbReference type="SUPFAM" id="SSF89360">
    <property type="entry name" value="HesB-like domain"/>
    <property type="match status" value="1"/>
</dbReference>
<dbReference type="PANTHER" id="PTHR47265">
    <property type="entry name" value="IRON-SULFUR ASSEMBLY PROTEIN ISCA, CHLOROPLASTIC"/>
    <property type="match status" value="1"/>
</dbReference>
<dbReference type="InterPro" id="IPR017870">
    <property type="entry name" value="FeS_cluster_insertion_CS"/>
</dbReference>
<dbReference type="PANTHER" id="PTHR47265:SF1">
    <property type="entry name" value="IRON-SULFUR ASSEMBLY PROTEIN ISCA, CHLOROPLASTIC"/>
    <property type="match status" value="1"/>
</dbReference>
<dbReference type="AlphaFoldDB" id="A0A8A4TWV6"/>
<dbReference type="PROSITE" id="PS01152">
    <property type="entry name" value="HESB"/>
    <property type="match status" value="1"/>
</dbReference>
<protein>
    <submittedName>
        <fullName evidence="2">Iron-sulfur cluster assembly accessory protein</fullName>
    </submittedName>
</protein>
<dbReference type="InterPro" id="IPR016092">
    <property type="entry name" value="ATAP"/>
</dbReference>
<evidence type="ECO:0000259" key="1">
    <source>
        <dbReference type="Pfam" id="PF01521"/>
    </source>
</evidence>
<reference evidence="2" key="1">
    <citation type="submission" date="2021-03" db="EMBL/GenBank/DDBJ databases">
        <title>Acanthopleuribacteraceae sp. M133.</title>
        <authorList>
            <person name="Wang G."/>
        </authorList>
    </citation>
    <scope>NUCLEOTIDE SEQUENCE</scope>
    <source>
        <strain evidence="2">M133</strain>
    </source>
</reference>
<sequence>MISITEAAQAEFERIMRQEGKGRRGIRLGVKGGGCSGFTYVMDFVNEPRDNDSIMNEERIPVFIDPKSLTYLDNLEIDFASDLLNRGFKFNNPNASKSCGCGTSFAV</sequence>
<keyword evidence="3" id="KW-1185">Reference proteome</keyword>
<dbReference type="KEGG" id="scor:J3U87_16040"/>
<dbReference type="RefSeq" id="WP_237384060.1">
    <property type="nucleotide sequence ID" value="NZ_CP071793.1"/>
</dbReference>